<proteinExistence type="predicted"/>
<evidence type="ECO:0000313" key="3">
    <source>
        <dbReference type="Proteomes" id="UP001190700"/>
    </source>
</evidence>
<dbReference type="AlphaFoldDB" id="A0AAE0KVM5"/>
<dbReference type="Proteomes" id="UP001190700">
    <property type="component" value="Unassembled WGS sequence"/>
</dbReference>
<gene>
    <name evidence="2" type="ORF">CYMTET_29009</name>
</gene>
<keyword evidence="1" id="KW-1133">Transmembrane helix</keyword>
<sequence length="106" mass="11971">MSFKLFILRIISLSTLVYELYALYDPEQDSDSDHKNTDEERCAEDDLATLYLRFAITNMICTFGHMVIYVTMAHFQGRSLSFTPAELVVDVIVLAQDGTSVTHSAV</sequence>
<feature type="transmembrane region" description="Helical" evidence="1">
    <location>
        <begin position="7"/>
        <end position="24"/>
    </location>
</feature>
<accession>A0AAE0KVM5</accession>
<organism evidence="2 3">
    <name type="scientific">Cymbomonas tetramitiformis</name>
    <dbReference type="NCBI Taxonomy" id="36881"/>
    <lineage>
        <taxon>Eukaryota</taxon>
        <taxon>Viridiplantae</taxon>
        <taxon>Chlorophyta</taxon>
        <taxon>Pyramimonadophyceae</taxon>
        <taxon>Pyramimonadales</taxon>
        <taxon>Pyramimonadaceae</taxon>
        <taxon>Cymbomonas</taxon>
    </lineage>
</organism>
<keyword evidence="1" id="KW-0812">Transmembrane</keyword>
<feature type="transmembrane region" description="Helical" evidence="1">
    <location>
        <begin position="50"/>
        <end position="72"/>
    </location>
</feature>
<name>A0AAE0KVM5_9CHLO</name>
<comment type="caution">
    <text evidence="2">The sequence shown here is derived from an EMBL/GenBank/DDBJ whole genome shotgun (WGS) entry which is preliminary data.</text>
</comment>
<evidence type="ECO:0000256" key="1">
    <source>
        <dbReference type="SAM" id="Phobius"/>
    </source>
</evidence>
<keyword evidence="1" id="KW-0472">Membrane</keyword>
<evidence type="ECO:0000313" key="2">
    <source>
        <dbReference type="EMBL" id="KAK3262115.1"/>
    </source>
</evidence>
<keyword evidence="3" id="KW-1185">Reference proteome</keyword>
<protein>
    <submittedName>
        <fullName evidence="2">Uncharacterized protein</fullName>
    </submittedName>
</protein>
<reference evidence="2 3" key="1">
    <citation type="journal article" date="2015" name="Genome Biol. Evol.">
        <title>Comparative Genomics of a Bacterivorous Green Alga Reveals Evolutionary Causalities and Consequences of Phago-Mixotrophic Mode of Nutrition.</title>
        <authorList>
            <person name="Burns J.A."/>
            <person name="Paasch A."/>
            <person name="Narechania A."/>
            <person name="Kim E."/>
        </authorList>
    </citation>
    <scope>NUCLEOTIDE SEQUENCE [LARGE SCALE GENOMIC DNA]</scope>
    <source>
        <strain evidence="2 3">PLY_AMNH</strain>
    </source>
</reference>
<dbReference type="EMBL" id="LGRX02016448">
    <property type="protein sequence ID" value="KAK3262115.1"/>
    <property type="molecule type" value="Genomic_DNA"/>
</dbReference>